<keyword evidence="3" id="KW-0472">Membrane</keyword>
<keyword evidence="3" id="KW-0812">Transmembrane</keyword>
<evidence type="ECO:0000313" key="4">
    <source>
        <dbReference type="EMBL" id="TFJ87903.1"/>
    </source>
</evidence>
<name>A0A4D9DCS2_9STRA</name>
<evidence type="ECO:0000313" key="5">
    <source>
        <dbReference type="Proteomes" id="UP000355283"/>
    </source>
</evidence>
<keyword evidence="3" id="KW-1133">Transmembrane helix</keyword>
<keyword evidence="5" id="KW-1185">Reference proteome</keyword>
<feature type="coiled-coil region" evidence="1">
    <location>
        <begin position="8"/>
        <end position="35"/>
    </location>
</feature>
<feature type="region of interest" description="Disordered" evidence="2">
    <location>
        <begin position="163"/>
        <end position="189"/>
    </location>
</feature>
<accession>A0A4D9DCS2</accession>
<reference evidence="4 5" key="1">
    <citation type="submission" date="2019-01" db="EMBL/GenBank/DDBJ databases">
        <title>Nuclear Genome Assembly of the Microalgal Biofuel strain Nannochloropsis salina CCMP1776.</title>
        <authorList>
            <person name="Hovde B."/>
        </authorList>
    </citation>
    <scope>NUCLEOTIDE SEQUENCE [LARGE SCALE GENOMIC DNA]</scope>
    <source>
        <strain evidence="4 5">CCMP1776</strain>
    </source>
</reference>
<protein>
    <submittedName>
        <fullName evidence="4">Uncharacterized protein</fullName>
    </submittedName>
</protein>
<proteinExistence type="predicted"/>
<dbReference type="EMBL" id="SDOX01000005">
    <property type="protein sequence ID" value="TFJ87903.1"/>
    <property type="molecule type" value="Genomic_DNA"/>
</dbReference>
<dbReference type="Proteomes" id="UP000355283">
    <property type="component" value="Unassembled WGS sequence"/>
</dbReference>
<organism evidence="4 5">
    <name type="scientific">Nannochloropsis salina CCMP1776</name>
    <dbReference type="NCBI Taxonomy" id="1027361"/>
    <lineage>
        <taxon>Eukaryota</taxon>
        <taxon>Sar</taxon>
        <taxon>Stramenopiles</taxon>
        <taxon>Ochrophyta</taxon>
        <taxon>Eustigmatophyceae</taxon>
        <taxon>Eustigmatales</taxon>
        <taxon>Monodopsidaceae</taxon>
        <taxon>Microchloropsis</taxon>
        <taxon>Microchloropsis salina</taxon>
    </lineage>
</organism>
<dbReference type="AlphaFoldDB" id="A0A4D9DCS2"/>
<gene>
    <name evidence="4" type="ORF">NSK_001249</name>
</gene>
<evidence type="ECO:0000256" key="3">
    <source>
        <dbReference type="SAM" id="Phobius"/>
    </source>
</evidence>
<keyword evidence="1" id="KW-0175">Coiled coil</keyword>
<evidence type="ECO:0000256" key="1">
    <source>
        <dbReference type="SAM" id="Coils"/>
    </source>
</evidence>
<comment type="caution">
    <text evidence="4">The sequence shown here is derived from an EMBL/GenBank/DDBJ whole genome shotgun (WGS) entry which is preliminary data.</text>
</comment>
<dbReference type="OrthoDB" id="10493934at2759"/>
<feature type="transmembrane region" description="Helical" evidence="3">
    <location>
        <begin position="72"/>
        <end position="94"/>
    </location>
</feature>
<feature type="transmembrane region" description="Helical" evidence="3">
    <location>
        <begin position="100"/>
        <end position="119"/>
    </location>
</feature>
<sequence>MRDDTLLAEDMQEQIRAMQEVVRKLEFEIQETMEDLEFQTAAAEARRLRADQAVATLHKDQKQMVSAGKKHAALIVKWWLWGLLLGWLLAIIVSALVSPVLAFMVVIPILAIFLTVGYASSSVEMKVDIANVKKEARRRGRSDPQAPEVETEEFIETILDGAGHASRRNGGGPHTRKGSMGVQGLGGRGGGTAGKGGIVTSSVAAIGGAVGWLFGYGGKKRE</sequence>
<evidence type="ECO:0000256" key="2">
    <source>
        <dbReference type="SAM" id="MobiDB-lite"/>
    </source>
</evidence>